<organism evidence="2 3">
    <name type="scientific">Monosiga brevicollis</name>
    <name type="common">Choanoflagellate</name>
    <dbReference type="NCBI Taxonomy" id="81824"/>
    <lineage>
        <taxon>Eukaryota</taxon>
        <taxon>Choanoflagellata</taxon>
        <taxon>Craspedida</taxon>
        <taxon>Salpingoecidae</taxon>
        <taxon>Monosiga</taxon>
    </lineage>
</organism>
<sequence>MGLGAPRLAGARAVASSVNLDQADDESAMTARTRRLRDGVLNHQRSALAQAVTLVESTHPARRAQAQLLLTSLQRHVRAKEGQRARPTMRLGISGSPGVGKSTFIEAFGQHLLGSGLRLGVLTVDPSSTITGGSILGDKTRMPVLSAHPDAYVRPSPSSGSLGLSLPSSLAYLLWYRCSFRMIQLLARNTTDAIVLCEAFGADVVLVETVGVGQSEVAVADMVDMFILLLPPAGGDELQAAFDQNGVLHMLSNRQGIKRGIMEVSDLIIINKADGDLTQAAHRARVEHQNALHLMRRKSRNWDPEVVATSALEHRGISEVKDVIDSFYDAMMASGELMERRSNQYERWMWRHVQDDLMQRFHQHDGVKALLPEITRQMRERTMTPGVAAEHLIATFTA</sequence>
<dbReference type="AlphaFoldDB" id="A9VA39"/>
<dbReference type="InterPro" id="IPR005129">
    <property type="entry name" value="GTPase_ArgK"/>
</dbReference>
<dbReference type="GO" id="GO:0005737">
    <property type="term" value="C:cytoplasm"/>
    <property type="evidence" value="ECO:0000318"/>
    <property type="project" value="GO_Central"/>
</dbReference>
<proteinExistence type="inferred from homology"/>
<dbReference type="Pfam" id="PF03308">
    <property type="entry name" value="MeaB"/>
    <property type="match status" value="2"/>
</dbReference>
<dbReference type="RefSeq" id="XP_001749610.1">
    <property type="nucleotide sequence ID" value="XM_001749558.1"/>
</dbReference>
<name>A9VA39_MONBE</name>
<dbReference type="GO" id="GO:0003924">
    <property type="term" value="F:GTPase activity"/>
    <property type="evidence" value="ECO:0000318"/>
    <property type="project" value="GO_Central"/>
</dbReference>
<dbReference type="Gene3D" id="3.40.50.300">
    <property type="entry name" value="P-loop containing nucleotide triphosphate hydrolases"/>
    <property type="match status" value="1"/>
</dbReference>
<keyword evidence="3" id="KW-1185">Reference proteome</keyword>
<dbReference type="KEGG" id="mbr:MONBRDRAFT_29095"/>
<dbReference type="Gene3D" id="1.10.287.130">
    <property type="match status" value="1"/>
</dbReference>
<dbReference type="GO" id="GO:0005525">
    <property type="term" value="F:GTP binding"/>
    <property type="evidence" value="ECO:0007669"/>
    <property type="project" value="InterPro"/>
</dbReference>
<reference evidence="2 3" key="1">
    <citation type="journal article" date="2008" name="Nature">
        <title>The genome of the choanoflagellate Monosiga brevicollis and the origin of metazoans.</title>
        <authorList>
            <consortium name="JGI Sequencing"/>
            <person name="King N."/>
            <person name="Westbrook M.J."/>
            <person name="Young S.L."/>
            <person name="Kuo A."/>
            <person name="Abedin M."/>
            <person name="Chapman J."/>
            <person name="Fairclough S."/>
            <person name="Hellsten U."/>
            <person name="Isogai Y."/>
            <person name="Letunic I."/>
            <person name="Marr M."/>
            <person name="Pincus D."/>
            <person name="Putnam N."/>
            <person name="Rokas A."/>
            <person name="Wright K.J."/>
            <person name="Zuzow R."/>
            <person name="Dirks W."/>
            <person name="Good M."/>
            <person name="Goodstein D."/>
            <person name="Lemons D."/>
            <person name="Li W."/>
            <person name="Lyons J.B."/>
            <person name="Morris A."/>
            <person name="Nichols S."/>
            <person name="Richter D.J."/>
            <person name="Salamov A."/>
            <person name="Bork P."/>
            <person name="Lim W.A."/>
            <person name="Manning G."/>
            <person name="Miller W.T."/>
            <person name="McGinnis W."/>
            <person name="Shapiro H."/>
            <person name="Tjian R."/>
            <person name="Grigoriev I.V."/>
            <person name="Rokhsar D."/>
        </authorList>
    </citation>
    <scope>NUCLEOTIDE SEQUENCE [LARGE SCALE GENOMIC DNA]</scope>
    <source>
        <strain evidence="3">MX1 / ATCC 50154</strain>
    </source>
</reference>
<dbReference type="GeneID" id="5894865"/>
<gene>
    <name evidence="2" type="ORF">MONBRDRAFT_29095</name>
</gene>
<dbReference type="PANTHER" id="PTHR23408">
    <property type="entry name" value="METHYLMALONYL-COA MUTASE"/>
    <property type="match status" value="1"/>
</dbReference>
<evidence type="ECO:0000313" key="3">
    <source>
        <dbReference type="Proteomes" id="UP000001357"/>
    </source>
</evidence>
<dbReference type="Proteomes" id="UP000001357">
    <property type="component" value="Unassembled WGS sequence"/>
</dbReference>
<dbReference type="EMBL" id="CH991572">
    <property type="protein sequence ID" value="EDQ85661.1"/>
    <property type="molecule type" value="Genomic_DNA"/>
</dbReference>
<dbReference type="OMA" id="WMWERID"/>
<dbReference type="InterPro" id="IPR027417">
    <property type="entry name" value="P-loop_NTPase"/>
</dbReference>
<evidence type="ECO:0008006" key="4">
    <source>
        <dbReference type="Google" id="ProtNLM"/>
    </source>
</evidence>
<dbReference type="STRING" id="81824.A9VA39"/>
<dbReference type="SUPFAM" id="SSF52540">
    <property type="entry name" value="P-loop containing nucleoside triphosphate hydrolases"/>
    <property type="match status" value="1"/>
</dbReference>
<evidence type="ECO:0000256" key="1">
    <source>
        <dbReference type="ARBA" id="ARBA00009625"/>
    </source>
</evidence>
<comment type="similarity">
    <text evidence="1">Belongs to the SIMIBI class G3E GTPase family. ArgK/MeaB subfamily.</text>
</comment>
<dbReference type="FunCoup" id="A9VA39">
    <property type="interactions" value="178"/>
</dbReference>
<accession>A9VA39</accession>
<dbReference type="CDD" id="cd03114">
    <property type="entry name" value="MMAA-like"/>
    <property type="match status" value="1"/>
</dbReference>
<dbReference type="eggNOG" id="ENOG502QR2W">
    <property type="taxonomic scope" value="Eukaryota"/>
</dbReference>
<dbReference type="PANTHER" id="PTHR23408:SF3">
    <property type="entry name" value="METHYLMALONIC ACIDURIA TYPE A PROTEIN, MITOCHONDRIAL"/>
    <property type="match status" value="1"/>
</dbReference>
<evidence type="ECO:0000313" key="2">
    <source>
        <dbReference type="EMBL" id="EDQ85661.1"/>
    </source>
</evidence>
<protein>
    <recommendedName>
        <fullName evidence="4">AAA+ ATPase domain-containing protein</fullName>
    </recommendedName>
</protein>
<dbReference type="Gene3D" id="1.20.5.170">
    <property type="match status" value="1"/>
</dbReference>
<dbReference type="InParanoid" id="A9VA39"/>